<dbReference type="Proteomes" id="UP001497497">
    <property type="component" value="Unassembled WGS sequence"/>
</dbReference>
<comment type="caution">
    <text evidence="2">The sequence shown here is derived from an EMBL/GenBank/DDBJ whole genome shotgun (WGS) entry which is preliminary data.</text>
</comment>
<reference evidence="2 3" key="1">
    <citation type="submission" date="2024-04" db="EMBL/GenBank/DDBJ databases">
        <authorList>
            <consortium name="Genoscope - CEA"/>
            <person name="William W."/>
        </authorList>
    </citation>
    <scope>NUCLEOTIDE SEQUENCE [LARGE SCALE GENOMIC DNA]</scope>
</reference>
<feature type="compositionally biased region" description="Polar residues" evidence="1">
    <location>
        <begin position="114"/>
        <end position="130"/>
    </location>
</feature>
<feature type="compositionally biased region" description="Polar residues" evidence="1">
    <location>
        <begin position="47"/>
        <end position="76"/>
    </location>
</feature>
<dbReference type="PANTHER" id="PTHR22529:SF1">
    <property type="entry name" value="EPITHELIAL-STROMAL INTERACTION PROTEIN 1"/>
    <property type="match status" value="1"/>
</dbReference>
<feature type="compositionally biased region" description="Polar residues" evidence="1">
    <location>
        <begin position="1"/>
        <end position="10"/>
    </location>
</feature>
<name>A0AAV2HBX4_LYMST</name>
<evidence type="ECO:0000256" key="1">
    <source>
        <dbReference type="SAM" id="MobiDB-lite"/>
    </source>
</evidence>
<keyword evidence="3" id="KW-1185">Reference proteome</keyword>
<accession>A0AAV2HBX4</accession>
<gene>
    <name evidence="2" type="ORF">GSLYS_00003706001</name>
</gene>
<evidence type="ECO:0000313" key="2">
    <source>
        <dbReference type="EMBL" id="CAL1529551.1"/>
    </source>
</evidence>
<dbReference type="PANTHER" id="PTHR22529">
    <property type="entry name" value="EPITHELIAL-STROMAL INTERACTION PROTEIN 1"/>
    <property type="match status" value="1"/>
</dbReference>
<feature type="region of interest" description="Disordered" evidence="1">
    <location>
        <begin position="1"/>
        <end position="131"/>
    </location>
</feature>
<evidence type="ECO:0000313" key="3">
    <source>
        <dbReference type="Proteomes" id="UP001497497"/>
    </source>
</evidence>
<feature type="compositionally biased region" description="Basic and acidic residues" evidence="1">
    <location>
        <begin position="239"/>
        <end position="251"/>
    </location>
</feature>
<feature type="region of interest" description="Disordered" evidence="1">
    <location>
        <begin position="228"/>
        <end position="251"/>
    </location>
</feature>
<organism evidence="2 3">
    <name type="scientific">Lymnaea stagnalis</name>
    <name type="common">Great pond snail</name>
    <name type="synonym">Helix stagnalis</name>
    <dbReference type="NCBI Taxonomy" id="6523"/>
    <lineage>
        <taxon>Eukaryota</taxon>
        <taxon>Metazoa</taxon>
        <taxon>Spiralia</taxon>
        <taxon>Lophotrochozoa</taxon>
        <taxon>Mollusca</taxon>
        <taxon>Gastropoda</taxon>
        <taxon>Heterobranchia</taxon>
        <taxon>Euthyneura</taxon>
        <taxon>Panpulmonata</taxon>
        <taxon>Hygrophila</taxon>
        <taxon>Lymnaeoidea</taxon>
        <taxon>Lymnaeidae</taxon>
        <taxon>Lymnaea</taxon>
    </lineage>
</organism>
<dbReference type="EMBL" id="CAXITT010000050">
    <property type="protein sequence ID" value="CAL1529551.1"/>
    <property type="molecule type" value="Genomic_DNA"/>
</dbReference>
<dbReference type="AlphaFoldDB" id="A0AAV2HBX4"/>
<feature type="compositionally biased region" description="Low complexity" evidence="1">
    <location>
        <begin position="21"/>
        <end position="33"/>
    </location>
</feature>
<dbReference type="InterPro" id="IPR026185">
    <property type="entry name" value="EPSTI1"/>
</dbReference>
<sequence length="267" mass="30530">MSKTFTSRPAVQNRGRGRGRGTTTSTRSRGRGTALDVPSDMSESDTNRINRSQVHHTFNSNMNSGRGQGFNNNYHNQYDRATGNHATRSRPTNHLRAGYGGNPYQDEHDDVQDEASSNTPQQNTDPTRGQYTGAYTVFQPNERKRAQVSAMAQREAQQYQQYKQATAIRQVNFVGRAGGSDMTEEQVRLRQAKAVRDQKLNRLQRQEAQREETKRAEEKVIEEKRAEARRKAEQNAIREQSRIAQPEDVRRKREAFLNRLEQGRPAP</sequence>
<protein>
    <submittedName>
        <fullName evidence="2">Uncharacterized protein</fullName>
    </submittedName>
</protein>
<proteinExistence type="predicted"/>